<dbReference type="OrthoDB" id="1931658at2759"/>
<protein>
    <submittedName>
        <fullName evidence="1">Uncharacterized protein</fullName>
    </submittedName>
</protein>
<reference evidence="1 2" key="1">
    <citation type="submission" date="2019-05" db="EMBL/GenBank/DDBJ databases">
        <title>Mikania micrantha, genome provides insights into the molecular mechanism of rapid growth.</title>
        <authorList>
            <person name="Liu B."/>
        </authorList>
    </citation>
    <scope>NUCLEOTIDE SEQUENCE [LARGE SCALE GENOMIC DNA]</scope>
    <source>
        <strain evidence="1">NLD-2019</strain>
        <tissue evidence="1">Leaf</tissue>
    </source>
</reference>
<keyword evidence="2" id="KW-1185">Reference proteome</keyword>
<dbReference type="Proteomes" id="UP000326396">
    <property type="component" value="Linkage Group LG6"/>
</dbReference>
<comment type="caution">
    <text evidence="1">The sequence shown here is derived from an EMBL/GenBank/DDBJ whole genome shotgun (WGS) entry which is preliminary data.</text>
</comment>
<dbReference type="AlphaFoldDB" id="A0A5N6MB55"/>
<gene>
    <name evidence="1" type="ORF">E3N88_33390</name>
</gene>
<organism evidence="1 2">
    <name type="scientific">Mikania micrantha</name>
    <name type="common">bitter vine</name>
    <dbReference type="NCBI Taxonomy" id="192012"/>
    <lineage>
        <taxon>Eukaryota</taxon>
        <taxon>Viridiplantae</taxon>
        <taxon>Streptophyta</taxon>
        <taxon>Embryophyta</taxon>
        <taxon>Tracheophyta</taxon>
        <taxon>Spermatophyta</taxon>
        <taxon>Magnoliopsida</taxon>
        <taxon>eudicotyledons</taxon>
        <taxon>Gunneridae</taxon>
        <taxon>Pentapetalae</taxon>
        <taxon>asterids</taxon>
        <taxon>campanulids</taxon>
        <taxon>Asterales</taxon>
        <taxon>Asteraceae</taxon>
        <taxon>Asteroideae</taxon>
        <taxon>Heliantheae alliance</taxon>
        <taxon>Eupatorieae</taxon>
        <taxon>Mikania</taxon>
    </lineage>
</organism>
<proteinExistence type="predicted"/>
<evidence type="ECO:0000313" key="2">
    <source>
        <dbReference type="Proteomes" id="UP000326396"/>
    </source>
</evidence>
<accession>A0A5N6MB55</accession>
<evidence type="ECO:0000313" key="1">
    <source>
        <dbReference type="EMBL" id="KAD3337869.1"/>
    </source>
</evidence>
<dbReference type="EMBL" id="SZYD01000016">
    <property type="protein sequence ID" value="KAD3337869.1"/>
    <property type="molecule type" value="Genomic_DNA"/>
</dbReference>
<name>A0A5N6MB55_9ASTR</name>
<sequence length="216" mass="23681">MGIAIEDAKKLDQFLCSNCSSDDDAKRPSSAFPVSPSRSYALLLSRSILPVSNQKTLKSRFLPSRFYQSLSTLPISHIKTTVTQQGRTVAANSDGEGNKEDTLLSRCRHRSQGGTTGVKQVKSGVRFVGKVNLLPKLQLLESEDFDMAIAILLAKEGRRKHTISMLGQGLKTWAGKNIYGSGKRIWVCKNRGKVTVTKSGARINLVVMMQVVLLSD</sequence>